<proteinExistence type="predicted"/>
<name>A0ABR1L845_9PEZI</name>
<feature type="region of interest" description="Disordered" evidence="1">
    <location>
        <begin position="39"/>
        <end position="68"/>
    </location>
</feature>
<dbReference type="EMBL" id="JBBPEH010000012">
    <property type="protein sequence ID" value="KAK7531417.1"/>
    <property type="molecule type" value="Genomic_DNA"/>
</dbReference>
<protein>
    <submittedName>
        <fullName evidence="2">Uncharacterized protein</fullName>
    </submittedName>
</protein>
<dbReference type="RefSeq" id="XP_066651241.1">
    <property type="nucleotide sequence ID" value="XM_066793764.1"/>
</dbReference>
<organism evidence="2 3">
    <name type="scientific">Phyllosticta citribraziliensis</name>
    <dbReference type="NCBI Taxonomy" id="989973"/>
    <lineage>
        <taxon>Eukaryota</taxon>
        <taxon>Fungi</taxon>
        <taxon>Dikarya</taxon>
        <taxon>Ascomycota</taxon>
        <taxon>Pezizomycotina</taxon>
        <taxon>Dothideomycetes</taxon>
        <taxon>Dothideomycetes incertae sedis</taxon>
        <taxon>Botryosphaeriales</taxon>
        <taxon>Phyllostictaceae</taxon>
        <taxon>Phyllosticta</taxon>
    </lineage>
</organism>
<dbReference type="Proteomes" id="UP001360953">
    <property type="component" value="Unassembled WGS sequence"/>
</dbReference>
<reference evidence="2 3" key="1">
    <citation type="submission" date="2024-04" db="EMBL/GenBank/DDBJ databases">
        <title>Phyllosticta paracitricarpa is synonymous to the EU quarantine fungus P. citricarpa based on phylogenomic analyses.</title>
        <authorList>
            <consortium name="Lawrence Berkeley National Laboratory"/>
            <person name="Van ingen-buijs V.A."/>
            <person name="Van westerhoven A.C."/>
            <person name="Haridas S."/>
            <person name="Skiadas P."/>
            <person name="Martin F."/>
            <person name="Groenewald J.Z."/>
            <person name="Crous P.W."/>
            <person name="Seidl M.F."/>
        </authorList>
    </citation>
    <scope>NUCLEOTIDE SEQUENCE [LARGE SCALE GENOMIC DNA]</scope>
    <source>
        <strain evidence="2 3">CPC 17464</strain>
    </source>
</reference>
<dbReference type="GeneID" id="92026670"/>
<accession>A0ABR1L845</accession>
<keyword evidence="3" id="KW-1185">Reference proteome</keyword>
<evidence type="ECO:0000256" key="1">
    <source>
        <dbReference type="SAM" id="MobiDB-lite"/>
    </source>
</evidence>
<evidence type="ECO:0000313" key="2">
    <source>
        <dbReference type="EMBL" id="KAK7531417.1"/>
    </source>
</evidence>
<sequence length="339" mass="36301">MFLATIAGWMQHGGGGEVGRTSLAGAECQDEVRWAWGPHTDGQMHLQDPRRSALRSAPSPSRARGERKLERAGTVVVAFVPCPPAVETSMSRERVCFALTSPPPSCYCTYVSQSQHFSPPRHSAAQGLSASVGTSSTVSPVFSSPLSTPPACPLHAFVCPFGLTSPFPRPVLSQHDAHIGCRFHVLCSTPAPSPIHAHYLQPVHVSIHPATPLRSCIRALGGLSLTQSLIMADLTCLPGHPFRLPSASALHVVGLSPSFNRSLDAHSSIHPIFLFPFSSLCHNPALTLDACEMPCPHLISQLAAREVCRILCMLIQGLSRSDARILHPLLVVPVVCLSL</sequence>
<gene>
    <name evidence="2" type="ORF">J3D65DRAFT_113934</name>
</gene>
<evidence type="ECO:0000313" key="3">
    <source>
        <dbReference type="Proteomes" id="UP001360953"/>
    </source>
</evidence>
<comment type="caution">
    <text evidence="2">The sequence shown here is derived from an EMBL/GenBank/DDBJ whole genome shotgun (WGS) entry which is preliminary data.</text>
</comment>